<sequence>MIAIAWIIGLALLTRYFAGVEEQQYNPNSTPQSRLDADGLPELVLRQNRFGHYLLTGAINGQPATLLLDTGATAVVVAESLARKAGLQRGVAGYANTANGRVRVFSTRIASLQMGEIVLYDVPASINPAMQGDEVLLGMSALRQLEFTQRGQELTLRPLPPG</sequence>
<keyword evidence="2" id="KW-1185">Reference proteome</keyword>
<protein>
    <submittedName>
        <fullName evidence="1">TIGR02281 family clan AA aspartic protease</fullName>
        <ecNumber evidence="1">3.4.23.-</ecNumber>
    </submittedName>
</protein>
<dbReference type="CDD" id="cd05483">
    <property type="entry name" value="retropepsin_like_bacteria"/>
    <property type="match status" value="1"/>
</dbReference>
<dbReference type="AlphaFoldDB" id="A0A3P3VNP1"/>
<name>A0A3P3VNP1_9GAMM</name>
<reference evidence="1 2" key="2">
    <citation type="submission" date="2018-12" db="EMBL/GenBank/DDBJ databases">
        <title>Simiduia agarivorans gen. nov., sp. nov., a marine, agarolytic bacterium isolated from shallow coastal water from Keelung, Taiwan.</title>
        <authorList>
            <person name="Shieh W.Y."/>
        </authorList>
    </citation>
    <scope>NUCLEOTIDE SEQUENCE [LARGE SCALE GENOMIC DNA]</scope>
    <source>
        <strain evidence="1 2">GTF-13</strain>
    </source>
</reference>
<dbReference type="Proteomes" id="UP000280792">
    <property type="component" value="Unassembled WGS sequence"/>
</dbReference>
<proteinExistence type="predicted"/>
<keyword evidence="1" id="KW-0645">Protease</keyword>
<accession>A0A3P3VNP1</accession>
<dbReference type="GO" id="GO:0004190">
    <property type="term" value="F:aspartic-type endopeptidase activity"/>
    <property type="evidence" value="ECO:0007669"/>
    <property type="project" value="InterPro"/>
</dbReference>
<dbReference type="NCBIfam" id="TIGR02281">
    <property type="entry name" value="clan_AA_DTGA"/>
    <property type="match status" value="1"/>
</dbReference>
<dbReference type="InterPro" id="IPR034122">
    <property type="entry name" value="Retropepsin-like_bacterial"/>
</dbReference>
<reference evidence="1 2" key="1">
    <citation type="submission" date="2018-08" db="EMBL/GenBank/DDBJ databases">
        <authorList>
            <person name="Khan S.A."/>
        </authorList>
    </citation>
    <scope>NUCLEOTIDE SEQUENCE [LARGE SCALE GENOMIC DNA]</scope>
    <source>
        <strain evidence="1 2">GTF-13</strain>
    </source>
</reference>
<gene>
    <name evidence="1" type="ORF">D0544_15885</name>
</gene>
<comment type="caution">
    <text evidence="1">The sequence shown here is derived from an EMBL/GenBank/DDBJ whole genome shotgun (WGS) entry which is preliminary data.</text>
</comment>
<dbReference type="EMBL" id="QWEZ01000002">
    <property type="protein sequence ID" value="RRJ83538.1"/>
    <property type="molecule type" value="Genomic_DNA"/>
</dbReference>
<dbReference type="GO" id="GO:0006508">
    <property type="term" value="P:proteolysis"/>
    <property type="evidence" value="ECO:0007669"/>
    <property type="project" value="UniProtKB-KW"/>
</dbReference>
<dbReference type="InterPro" id="IPR021109">
    <property type="entry name" value="Peptidase_aspartic_dom_sf"/>
</dbReference>
<evidence type="ECO:0000313" key="1">
    <source>
        <dbReference type="EMBL" id="RRJ83538.1"/>
    </source>
</evidence>
<dbReference type="SUPFAM" id="SSF50630">
    <property type="entry name" value="Acid proteases"/>
    <property type="match status" value="1"/>
</dbReference>
<evidence type="ECO:0000313" key="2">
    <source>
        <dbReference type="Proteomes" id="UP000280792"/>
    </source>
</evidence>
<dbReference type="PROSITE" id="PS00141">
    <property type="entry name" value="ASP_PROTEASE"/>
    <property type="match status" value="1"/>
</dbReference>
<dbReference type="Gene3D" id="2.40.70.10">
    <property type="entry name" value="Acid Proteases"/>
    <property type="match status" value="1"/>
</dbReference>
<organism evidence="1 2">
    <name type="scientific">Aestuariirhabdus litorea</name>
    <dbReference type="NCBI Taxonomy" id="2528527"/>
    <lineage>
        <taxon>Bacteria</taxon>
        <taxon>Pseudomonadati</taxon>
        <taxon>Pseudomonadota</taxon>
        <taxon>Gammaproteobacteria</taxon>
        <taxon>Oceanospirillales</taxon>
        <taxon>Aestuariirhabdaceae</taxon>
        <taxon>Aestuariirhabdus</taxon>
    </lineage>
</organism>
<dbReference type="InterPro" id="IPR001969">
    <property type="entry name" value="Aspartic_peptidase_AS"/>
</dbReference>
<keyword evidence="1" id="KW-0378">Hydrolase</keyword>
<dbReference type="InterPro" id="IPR011969">
    <property type="entry name" value="Clan_AA_Asp_peptidase_C"/>
</dbReference>
<dbReference type="Pfam" id="PF13975">
    <property type="entry name" value="gag-asp_proteas"/>
    <property type="match status" value="1"/>
</dbReference>
<dbReference type="EC" id="3.4.23.-" evidence="1"/>